<feature type="transmembrane region" description="Helical" evidence="14">
    <location>
        <begin position="56"/>
        <end position="76"/>
    </location>
</feature>
<dbReference type="InterPro" id="IPR000537">
    <property type="entry name" value="UbiA_prenyltransferase"/>
</dbReference>
<dbReference type="InterPro" id="IPR006369">
    <property type="entry name" value="Protohaem_IX_farnesylTrfase"/>
</dbReference>
<keyword evidence="8 14" id="KW-0350">Heme biosynthesis</keyword>
<evidence type="ECO:0000256" key="8">
    <source>
        <dbReference type="ARBA" id="ARBA00023133"/>
    </source>
</evidence>
<feature type="transmembrane region" description="Helical" evidence="14">
    <location>
        <begin position="31"/>
        <end position="50"/>
    </location>
</feature>
<keyword evidence="16" id="KW-1185">Reference proteome</keyword>
<feature type="transmembrane region" description="Helical" evidence="14">
    <location>
        <begin position="124"/>
        <end position="144"/>
    </location>
</feature>
<dbReference type="PANTHER" id="PTHR43448">
    <property type="entry name" value="PROTOHEME IX FARNESYLTRANSFERASE, MITOCHONDRIAL"/>
    <property type="match status" value="1"/>
</dbReference>
<keyword evidence="5 14" id="KW-0808">Transferase</keyword>
<dbReference type="UniPathway" id="UPA00834">
    <property type="reaction ID" value="UER00712"/>
</dbReference>
<sequence>MPIANGLVARTALVFRSSRVAHFIALTKPRVMSLAIFTAFVGMVVAPGEMSWGKTVISIAAIAAGAGGAGALNMWYDAPIDARMARTANRPLPAGEVSSVEALVFGLVLAVVGVIALALAANPLAAGLLAGTIAFYSVLYTMWLKYVTPQNIVIGGAAGALPPVIGWTAATGSPDWQALVLFGIVFLWTPPHFWALALLKSADYSAARIPMLPVVAGETATKRQILAYIVVLAPFAAVPWFAGMAGVVYGGLAMALGAELLRRGWRLMRTPIDVSRGPARGLFAFSIVYLYAIFSALLLDAGV</sequence>
<evidence type="ECO:0000256" key="6">
    <source>
        <dbReference type="ARBA" id="ARBA00022692"/>
    </source>
</evidence>
<dbReference type="STRING" id="1287727.SAMN05443999_11187"/>
<dbReference type="PANTHER" id="PTHR43448:SF7">
    <property type="entry name" value="4-HYDROXYBENZOATE SOLANESYLTRANSFERASE"/>
    <property type="match status" value="1"/>
</dbReference>
<comment type="miscellaneous">
    <text evidence="14">Carbon 2 of the heme B porphyrin ring is defined according to the Fischer nomenclature.</text>
</comment>
<evidence type="ECO:0000256" key="13">
    <source>
        <dbReference type="ARBA" id="ARBA00047690"/>
    </source>
</evidence>
<evidence type="ECO:0000256" key="12">
    <source>
        <dbReference type="ARBA" id="ARBA00042475"/>
    </source>
</evidence>
<dbReference type="Proteomes" id="UP000199582">
    <property type="component" value="Unassembled WGS sequence"/>
</dbReference>
<comment type="catalytic activity">
    <reaction evidence="13 14">
        <text>heme b + (2E,6E)-farnesyl diphosphate + H2O = Fe(II)-heme o + diphosphate</text>
        <dbReference type="Rhea" id="RHEA:28070"/>
        <dbReference type="ChEBI" id="CHEBI:15377"/>
        <dbReference type="ChEBI" id="CHEBI:33019"/>
        <dbReference type="ChEBI" id="CHEBI:60344"/>
        <dbReference type="ChEBI" id="CHEBI:60530"/>
        <dbReference type="ChEBI" id="CHEBI:175763"/>
        <dbReference type="EC" id="2.5.1.141"/>
    </reaction>
</comment>
<dbReference type="AlphaFoldDB" id="A0A1H7V0K0"/>
<dbReference type="NCBIfam" id="TIGR01473">
    <property type="entry name" value="cyoE_ctaB"/>
    <property type="match status" value="1"/>
</dbReference>
<comment type="similarity">
    <text evidence="14">Belongs to the UbiA prenyltransferase family. Protoheme IX farnesyltransferase subfamily.</text>
</comment>
<reference evidence="15 16" key="1">
    <citation type="submission" date="2016-10" db="EMBL/GenBank/DDBJ databases">
        <authorList>
            <person name="de Groot N.N."/>
        </authorList>
    </citation>
    <scope>NUCLEOTIDE SEQUENCE [LARGE SCALE GENOMIC DNA]</scope>
    <source>
        <strain evidence="15 16">DSM 100674</strain>
    </source>
</reference>
<dbReference type="Gene3D" id="1.10.357.140">
    <property type="entry name" value="UbiA prenyltransferase"/>
    <property type="match status" value="1"/>
</dbReference>
<keyword evidence="7 14" id="KW-1133">Transmembrane helix</keyword>
<feature type="transmembrane region" description="Helical" evidence="14">
    <location>
        <begin position="277"/>
        <end position="299"/>
    </location>
</feature>
<feature type="transmembrane region" description="Helical" evidence="14">
    <location>
        <begin position="97"/>
        <end position="118"/>
    </location>
</feature>
<evidence type="ECO:0000256" key="11">
    <source>
        <dbReference type="ARBA" id="ARBA00040810"/>
    </source>
</evidence>
<dbReference type="InterPro" id="IPR030470">
    <property type="entry name" value="UbiA_prenylTrfase_CS"/>
</dbReference>
<evidence type="ECO:0000256" key="9">
    <source>
        <dbReference type="ARBA" id="ARBA00023136"/>
    </source>
</evidence>
<dbReference type="OrthoDB" id="9814417at2"/>
<feature type="transmembrane region" description="Helical" evidence="14">
    <location>
        <begin position="225"/>
        <end position="242"/>
    </location>
</feature>
<protein>
    <recommendedName>
        <fullName evidence="11 14">Protoheme IX farnesyltransferase</fullName>
        <ecNumber evidence="3 14">2.5.1.141</ecNumber>
    </recommendedName>
    <alternativeName>
        <fullName evidence="12 14">Heme B farnesyltransferase</fullName>
    </alternativeName>
    <alternativeName>
        <fullName evidence="10 14">Heme O synthase</fullName>
    </alternativeName>
</protein>
<evidence type="ECO:0000256" key="7">
    <source>
        <dbReference type="ARBA" id="ARBA00022989"/>
    </source>
</evidence>
<evidence type="ECO:0000256" key="5">
    <source>
        <dbReference type="ARBA" id="ARBA00022679"/>
    </source>
</evidence>
<name>A0A1H7V0K0_9RHOB</name>
<dbReference type="GO" id="GO:0005886">
    <property type="term" value="C:plasma membrane"/>
    <property type="evidence" value="ECO:0007669"/>
    <property type="project" value="UniProtKB-SubCell"/>
</dbReference>
<evidence type="ECO:0000256" key="4">
    <source>
        <dbReference type="ARBA" id="ARBA00022475"/>
    </source>
</evidence>
<comment type="subcellular location">
    <subcellularLocation>
        <location evidence="1 14">Cell membrane</location>
        <topology evidence="1 14">Multi-pass membrane protein</topology>
    </subcellularLocation>
</comment>
<keyword evidence="9 14" id="KW-0472">Membrane</keyword>
<keyword evidence="6 14" id="KW-0812">Transmembrane</keyword>
<evidence type="ECO:0000256" key="3">
    <source>
        <dbReference type="ARBA" id="ARBA00012292"/>
    </source>
</evidence>
<dbReference type="CDD" id="cd13957">
    <property type="entry name" value="PT_UbiA_Cox10"/>
    <property type="match status" value="1"/>
</dbReference>
<accession>A0A1H7V0K0</accession>
<dbReference type="EMBL" id="FOAG01000011">
    <property type="protein sequence ID" value="SEM02674.1"/>
    <property type="molecule type" value="Genomic_DNA"/>
</dbReference>
<feature type="transmembrane region" description="Helical" evidence="14">
    <location>
        <begin position="176"/>
        <end position="199"/>
    </location>
</feature>
<evidence type="ECO:0000256" key="2">
    <source>
        <dbReference type="ARBA" id="ARBA00004919"/>
    </source>
</evidence>
<dbReference type="RefSeq" id="WP_093038698.1">
    <property type="nucleotide sequence ID" value="NZ_FOAG01000011.1"/>
</dbReference>
<evidence type="ECO:0000313" key="16">
    <source>
        <dbReference type="Proteomes" id="UP000199582"/>
    </source>
</evidence>
<dbReference type="InterPro" id="IPR044878">
    <property type="entry name" value="UbiA_sf"/>
</dbReference>
<proteinExistence type="inferred from homology"/>
<dbReference type="PROSITE" id="PS00943">
    <property type="entry name" value="UBIA"/>
    <property type="match status" value="1"/>
</dbReference>
<evidence type="ECO:0000256" key="1">
    <source>
        <dbReference type="ARBA" id="ARBA00004651"/>
    </source>
</evidence>
<dbReference type="GO" id="GO:0048034">
    <property type="term" value="P:heme O biosynthetic process"/>
    <property type="evidence" value="ECO:0007669"/>
    <property type="project" value="UniProtKB-UniRule"/>
</dbReference>
<comment type="pathway">
    <text evidence="2 14">Porphyrin-containing compound metabolism; heme O biosynthesis; heme O from protoheme: step 1/1.</text>
</comment>
<comment type="function">
    <text evidence="14">Converts heme B (protoheme IX) to heme O by substitution of the vinyl group on carbon 2 of heme B porphyrin ring with a hydroxyethyl farnesyl side group.</text>
</comment>
<dbReference type="EC" id="2.5.1.141" evidence="3 14"/>
<keyword evidence="4 14" id="KW-1003">Cell membrane</keyword>
<feature type="transmembrane region" description="Helical" evidence="14">
    <location>
        <begin position="151"/>
        <end position="170"/>
    </location>
</feature>
<dbReference type="NCBIfam" id="NF003349">
    <property type="entry name" value="PRK04375.1-2"/>
    <property type="match status" value="1"/>
</dbReference>
<organism evidence="15 16">
    <name type="scientific">Roseovarius azorensis</name>
    <dbReference type="NCBI Taxonomy" id="1287727"/>
    <lineage>
        <taxon>Bacteria</taxon>
        <taxon>Pseudomonadati</taxon>
        <taxon>Pseudomonadota</taxon>
        <taxon>Alphaproteobacteria</taxon>
        <taxon>Rhodobacterales</taxon>
        <taxon>Roseobacteraceae</taxon>
        <taxon>Roseovarius</taxon>
    </lineage>
</organism>
<dbReference type="HAMAP" id="MF_00154">
    <property type="entry name" value="CyoE_CtaB"/>
    <property type="match status" value="1"/>
</dbReference>
<comment type="subunit">
    <text evidence="14">Interacts with CtaA.</text>
</comment>
<gene>
    <name evidence="14" type="primary">ctaB</name>
    <name evidence="15" type="ORF">SAMN05443999_11187</name>
</gene>
<evidence type="ECO:0000256" key="14">
    <source>
        <dbReference type="HAMAP-Rule" id="MF_00154"/>
    </source>
</evidence>
<evidence type="ECO:0000313" key="15">
    <source>
        <dbReference type="EMBL" id="SEM02674.1"/>
    </source>
</evidence>
<evidence type="ECO:0000256" key="10">
    <source>
        <dbReference type="ARBA" id="ARBA00030253"/>
    </source>
</evidence>
<dbReference type="GO" id="GO:0008495">
    <property type="term" value="F:protoheme IX farnesyltransferase activity"/>
    <property type="evidence" value="ECO:0007669"/>
    <property type="project" value="UniProtKB-UniRule"/>
</dbReference>
<dbReference type="Pfam" id="PF01040">
    <property type="entry name" value="UbiA"/>
    <property type="match status" value="1"/>
</dbReference>